<dbReference type="PANTHER" id="PTHR13367:SF33">
    <property type="entry name" value="P-LOOP CONTAINING NUCLEOSIDE TRIPHOSPHATE HYDROLASE PROTEIN"/>
    <property type="match status" value="1"/>
</dbReference>
<evidence type="ECO:0000256" key="3">
    <source>
        <dbReference type="ARBA" id="ARBA00022670"/>
    </source>
</evidence>
<keyword evidence="6" id="KW-0788">Thiol protease</keyword>
<gene>
    <name evidence="9" type="ORF">ODALV1_LOCUS20795</name>
</gene>
<sequence length="873" mass="99704">MMIRPIQVDVAKQMMNMPDGKNGVMQLNMGEGKTSVIVPMLCATLANESTLCRVTVLNSIFKTNLKILSFAIGGLLNRRVYTVPCRRDMDIGSACLQRINDAYSECLKMNGVVLTRPEHRLSFRLKIYDQIVKGNVAHGLKFLDTENWVRKLARDILDESDELLSVKYQLVYTIGTQVPIDGGDLRWKTCQKILKMVAEIADDLYEKFGSSVLEYNPTEREESPEKFNHFRLLNNACRKEFYDRIANGFLQEIKLTSAQRASVKAFLTENNLDQATHASALAIFQENPDLLCKVLLVSGYIRRGILELALSKRWRVEYGVDPKGLRRMAVPFRAKDVAAERTEFGHPDLAIVLTHLSYYYSGLSDRELQECFDCLKTKLGPDMIYSSWIQTIPKEKVPKFLQTYQGVNSQDPFHRDHLYNMFRNHKLIIDFWLSEKVFPKESKQFPGKIVMTAWDLCYERNQHSVCGFSGTNDSSILLPLQISQQDLPVLLDTNRKLEQTLLQPENNNHGGFHMGVTCREILEAMKKDGLQVLIDSGAMMLQCDNEQVAKLWLEIDADIDAVVYFSRDNDMLVKCRGDSVRNVQDLPLELSPFRSRLGRCGVFLDDQHSRGTDLKFPSGLKACVTVGTRMRRDKLMQACMRMRKLGKGHSVTFYLSHEAYDKVMDMKEGQDQEDDESSTLETQDVINWVCQNTKEFNEDGILYWSLAGKNYAQKLAAEDTFHYLEHNIAGLSQVAKILGSQCVDDEVLLLLQMYGVFTESALLVSLIPGWFNLVKDKLVSKNGGRDLEEEVLKKFYSICDGIVQRCLTQVPNKMHITSMLEEEQEKELEKEVEVEEERQIERPTRAQEAIPQLHPNVRDTVENGIEIVQKAGI</sequence>
<comment type="caution">
    <text evidence="9">The sequence shown here is derived from an EMBL/GenBank/DDBJ whole genome shotgun (WGS) entry which is preliminary data.</text>
</comment>
<organism evidence="9 10">
    <name type="scientific">Orchesella dallaii</name>
    <dbReference type="NCBI Taxonomy" id="48710"/>
    <lineage>
        <taxon>Eukaryota</taxon>
        <taxon>Metazoa</taxon>
        <taxon>Ecdysozoa</taxon>
        <taxon>Arthropoda</taxon>
        <taxon>Hexapoda</taxon>
        <taxon>Collembola</taxon>
        <taxon>Entomobryomorpha</taxon>
        <taxon>Entomobryoidea</taxon>
        <taxon>Orchesellidae</taxon>
        <taxon>Orchesellinae</taxon>
        <taxon>Orchesella</taxon>
    </lineage>
</organism>
<dbReference type="EMBL" id="CAXLJM020000068">
    <property type="protein sequence ID" value="CAL8124875.1"/>
    <property type="molecule type" value="Genomic_DNA"/>
</dbReference>
<reference evidence="9 10" key="1">
    <citation type="submission" date="2024-08" db="EMBL/GenBank/DDBJ databases">
        <authorList>
            <person name="Cucini C."/>
            <person name="Frati F."/>
        </authorList>
    </citation>
    <scope>NUCLEOTIDE SEQUENCE [LARGE SCALE GENOMIC DNA]</scope>
</reference>
<evidence type="ECO:0000313" key="10">
    <source>
        <dbReference type="Proteomes" id="UP001642540"/>
    </source>
</evidence>
<protein>
    <recommendedName>
        <fullName evidence="2">ubiquitinyl hydrolase 1</fullName>
        <ecNumber evidence="2">3.4.19.12</ecNumber>
    </recommendedName>
</protein>
<keyword evidence="4" id="KW-0833">Ubl conjugation pathway</keyword>
<evidence type="ECO:0000256" key="5">
    <source>
        <dbReference type="ARBA" id="ARBA00022801"/>
    </source>
</evidence>
<feature type="domain" description="DUF3638" evidence="7">
    <location>
        <begin position="1"/>
        <end position="203"/>
    </location>
</feature>
<dbReference type="InterPro" id="IPR051346">
    <property type="entry name" value="OTU_Deubiquitinase"/>
</dbReference>
<dbReference type="PANTHER" id="PTHR13367">
    <property type="entry name" value="UBIQUITIN THIOESTERASE"/>
    <property type="match status" value="1"/>
</dbReference>
<evidence type="ECO:0000256" key="1">
    <source>
        <dbReference type="ARBA" id="ARBA00000707"/>
    </source>
</evidence>
<keyword evidence="3" id="KW-0645">Protease</keyword>
<feature type="domain" description="DUF3645" evidence="8">
    <location>
        <begin position="326"/>
        <end position="354"/>
    </location>
</feature>
<evidence type="ECO:0000256" key="2">
    <source>
        <dbReference type="ARBA" id="ARBA00012759"/>
    </source>
</evidence>
<keyword evidence="10" id="KW-1185">Reference proteome</keyword>
<dbReference type="InterPro" id="IPR022105">
    <property type="entry name" value="DUF3645"/>
</dbReference>
<evidence type="ECO:0000256" key="4">
    <source>
        <dbReference type="ARBA" id="ARBA00022786"/>
    </source>
</evidence>
<dbReference type="EC" id="3.4.19.12" evidence="2"/>
<keyword evidence="5" id="KW-0378">Hydrolase</keyword>
<evidence type="ECO:0000256" key="6">
    <source>
        <dbReference type="ARBA" id="ARBA00022807"/>
    </source>
</evidence>
<evidence type="ECO:0000259" key="8">
    <source>
        <dbReference type="Pfam" id="PF12359"/>
    </source>
</evidence>
<dbReference type="Proteomes" id="UP001642540">
    <property type="component" value="Unassembled WGS sequence"/>
</dbReference>
<evidence type="ECO:0000313" key="9">
    <source>
        <dbReference type="EMBL" id="CAL8124875.1"/>
    </source>
</evidence>
<evidence type="ECO:0000259" key="7">
    <source>
        <dbReference type="Pfam" id="PF12340"/>
    </source>
</evidence>
<dbReference type="Pfam" id="PF12340">
    <property type="entry name" value="DUF3638"/>
    <property type="match status" value="1"/>
</dbReference>
<proteinExistence type="predicted"/>
<accession>A0ABP1RFY8</accession>
<dbReference type="InterPro" id="IPR022099">
    <property type="entry name" value="DUF3638"/>
</dbReference>
<comment type="catalytic activity">
    <reaction evidence="1">
        <text>Thiol-dependent hydrolysis of ester, thioester, amide, peptide and isopeptide bonds formed by the C-terminal Gly of ubiquitin (a 76-residue protein attached to proteins as an intracellular targeting signal).</text>
        <dbReference type="EC" id="3.4.19.12"/>
    </reaction>
</comment>
<dbReference type="Pfam" id="PF12359">
    <property type="entry name" value="DUF3645"/>
    <property type="match status" value="1"/>
</dbReference>
<name>A0ABP1RFY8_9HEXA</name>